<proteinExistence type="predicted"/>
<name>A0ABM6VYB1_9LACO</name>
<dbReference type="Proteomes" id="UP000246036">
    <property type="component" value="Chromosome"/>
</dbReference>
<keyword evidence="2" id="KW-0378">Hydrolase</keyword>
<keyword evidence="2" id="KW-0547">Nucleotide-binding</keyword>
<sequence>MDYLVTYLNKIREKNIAQADSIKNTAEIIGDKYLSKFDFCSHKMGLLFGNVQSGKTGQVFGVMCKAVKCGFQFFILLTTDNVALQQQTYERTQRDLEKTNGFIVCSENDEQKFRNHGFKPVIVVLKKNSKILKEWTNKLKNIDDLKGNPLFIVDDEADSSSLNTKINKHDISTINKYLREIRDLSTSSIYLQMTGTPQSILLQSEVSGWKPMFTYYFKPGKEYLGGDFFFPKDKTPNFVRFIDSEGDSESIAYKVVIRHLVVSAQLLLTGSKVSNCLVQPSSRQDVHQLVRREFETAIAEATYNHNNKEFQDELKKEYDSISPSKSTKASFEEVKLKVFDMLKKRKYKIIVLNSRSSDDPEDCKLGCNFIIGGNSLGRGVTFDKLNTFYYTRSTKIPQADTMWQQSRIFGYDRDKGLASLFIPEELYNLFVQINDTNDAIIQQIEQNRKPSISYAGNLRPTRMNVLDKSLLNILVGGTNYFPANPVNKTYSEITKIVERFKDDDEPAQVSLKMLIGLLGHFEADNFDIKGYQAMMQTEIDNDPLAKGMLIVRRNRNITYGKRALLSPNDWKTTNAFDKFFVLTLYQVNGHDSKLKWPGHKDLWIPNIKLPKTKNFYVI</sequence>
<dbReference type="PROSITE" id="PS51192">
    <property type="entry name" value="HELICASE_ATP_BIND_1"/>
    <property type="match status" value="1"/>
</dbReference>
<keyword evidence="2" id="KW-0067">ATP-binding</keyword>
<feature type="domain" description="Helicase ATP-binding" evidence="1">
    <location>
        <begin position="36"/>
        <end position="215"/>
    </location>
</feature>
<dbReference type="SUPFAM" id="SSF52540">
    <property type="entry name" value="P-loop containing nucleoside triphosphate hydrolases"/>
    <property type="match status" value="1"/>
</dbReference>
<dbReference type="EMBL" id="CP029477">
    <property type="protein sequence ID" value="AWM74499.1"/>
    <property type="molecule type" value="Genomic_DNA"/>
</dbReference>
<organism evidence="2 3">
    <name type="scientific">Lactobacillus kullabergensis</name>
    <dbReference type="NCBI Taxonomy" id="1218493"/>
    <lineage>
        <taxon>Bacteria</taxon>
        <taxon>Bacillati</taxon>
        <taxon>Bacillota</taxon>
        <taxon>Bacilli</taxon>
        <taxon>Lactobacillales</taxon>
        <taxon>Lactobacillaceae</taxon>
        <taxon>Lactobacillus</taxon>
    </lineage>
</organism>
<keyword evidence="2" id="KW-0347">Helicase</keyword>
<dbReference type="Pfam" id="PF10593">
    <property type="entry name" value="Z1"/>
    <property type="match status" value="1"/>
</dbReference>
<protein>
    <submittedName>
        <fullName evidence="2">Helicase</fullName>
    </submittedName>
</protein>
<keyword evidence="3" id="KW-1185">Reference proteome</keyword>
<dbReference type="RefSeq" id="WP_109585638.1">
    <property type="nucleotide sequence ID" value="NZ_CP029477.1"/>
</dbReference>
<dbReference type="InterPro" id="IPR018310">
    <property type="entry name" value="Put_endonuclease_Z1-dom"/>
</dbReference>
<dbReference type="InterPro" id="IPR027417">
    <property type="entry name" value="P-loop_NTPase"/>
</dbReference>
<dbReference type="GO" id="GO:0004386">
    <property type="term" value="F:helicase activity"/>
    <property type="evidence" value="ECO:0007669"/>
    <property type="project" value="UniProtKB-KW"/>
</dbReference>
<gene>
    <name evidence="2" type="ORF">DKL58_00095</name>
</gene>
<evidence type="ECO:0000259" key="1">
    <source>
        <dbReference type="PROSITE" id="PS51192"/>
    </source>
</evidence>
<dbReference type="InterPro" id="IPR014001">
    <property type="entry name" value="Helicase_ATP-bd"/>
</dbReference>
<evidence type="ECO:0000313" key="2">
    <source>
        <dbReference type="EMBL" id="AWM74499.1"/>
    </source>
</evidence>
<reference evidence="2 3" key="1">
    <citation type="submission" date="2018-05" db="EMBL/GenBank/DDBJ databases">
        <title>Reference genomes for bee gut microbiota database.</title>
        <authorList>
            <person name="Ellegaard K.M."/>
        </authorList>
    </citation>
    <scope>NUCLEOTIDE SEQUENCE [LARGE SCALE GENOMIC DNA]</scope>
    <source>
        <strain evidence="2 3">ESL0186</strain>
    </source>
</reference>
<evidence type="ECO:0000313" key="3">
    <source>
        <dbReference type="Proteomes" id="UP000246036"/>
    </source>
</evidence>
<accession>A0ABM6VYB1</accession>